<dbReference type="AlphaFoldDB" id="A0A6S6QN92"/>
<feature type="compositionally biased region" description="Basic residues" evidence="4">
    <location>
        <begin position="1"/>
        <end position="29"/>
    </location>
</feature>
<dbReference type="InterPro" id="IPR052174">
    <property type="entry name" value="Flavoredoxin"/>
</dbReference>
<sequence length="210" mass="23405">MAARPKKTAKKKTAKKTAPKKTAPKKTTRTKSDFPVDEVRRFLEPGPIVLVSSAHDGERNIMTLGWHMVMGFEPSLVGLYIWDQNHSFELIKKSHQCVINIPTADMAAKIVGIGNTTGGEIDKFEKFKLTAETASMVRAPMIAECHANFECKLVDGSQISNYSLFIFEVVKAHAYETPRVPNMLHYTGDGIFLTGGKSVNYAKRFKPEML</sequence>
<dbReference type="Proteomes" id="UP000515317">
    <property type="component" value="Chromosome"/>
</dbReference>
<keyword evidence="7" id="KW-1185">Reference proteome</keyword>
<dbReference type="InterPro" id="IPR002563">
    <property type="entry name" value="Flavin_Rdtase-like_dom"/>
</dbReference>
<feature type="domain" description="Flavin reductase like" evidence="5">
    <location>
        <begin position="41"/>
        <end position="192"/>
    </location>
</feature>
<protein>
    <submittedName>
        <fullName evidence="6">Flavin reductase</fullName>
    </submittedName>
</protein>
<dbReference type="GO" id="GO:0010181">
    <property type="term" value="F:FMN binding"/>
    <property type="evidence" value="ECO:0007669"/>
    <property type="project" value="InterPro"/>
</dbReference>
<name>A0A6S6QN92_9HYPH</name>
<comment type="cofactor">
    <cofactor evidence="1">
        <name>FMN</name>
        <dbReference type="ChEBI" id="CHEBI:58210"/>
    </cofactor>
</comment>
<comment type="similarity">
    <text evidence="3">Belongs to the flavoredoxin family.</text>
</comment>
<evidence type="ECO:0000313" key="7">
    <source>
        <dbReference type="Proteomes" id="UP000515317"/>
    </source>
</evidence>
<dbReference type="InterPro" id="IPR012349">
    <property type="entry name" value="Split_barrel_FMN-bd"/>
</dbReference>
<evidence type="ECO:0000256" key="4">
    <source>
        <dbReference type="SAM" id="MobiDB-lite"/>
    </source>
</evidence>
<dbReference type="SMART" id="SM00903">
    <property type="entry name" value="Flavin_Reduct"/>
    <property type="match status" value="1"/>
</dbReference>
<dbReference type="Gene3D" id="2.30.110.10">
    <property type="entry name" value="Electron Transport, Fmn-binding Protein, Chain A"/>
    <property type="match status" value="1"/>
</dbReference>
<evidence type="ECO:0000313" key="6">
    <source>
        <dbReference type="EMBL" id="BCJ89387.1"/>
    </source>
</evidence>
<keyword evidence="2" id="KW-0285">Flavoprotein</keyword>
<dbReference type="Pfam" id="PF01613">
    <property type="entry name" value="Flavin_Reduct"/>
    <property type="match status" value="1"/>
</dbReference>
<feature type="region of interest" description="Disordered" evidence="4">
    <location>
        <begin position="1"/>
        <end position="34"/>
    </location>
</feature>
<evidence type="ECO:0000256" key="1">
    <source>
        <dbReference type="ARBA" id="ARBA00001917"/>
    </source>
</evidence>
<dbReference type="SUPFAM" id="SSF50475">
    <property type="entry name" value="FMN-binding split barrel"/>
    <property type="match status" value="1"/>
</dbReference>
<evidence type="ECO:0000256" key="2">
    <source>
        <dbReference type="ARBA" id="ARBA00022630"/>
    </source>
</evidence>
<organism evidence="6 7">
    <name type="scientific">Terrihabitans soli</name>
    <dbReference type="NCBI Taxonomy" id="708113"/>
    <lineage>
        <taxon>Bacteria</taxon>
        <taxon>Pseudomonadati</taxon>
        <taxon>Pseudomonadota</taxon>
        <taxon>Alphaproteobacteria</taxon>
        <taxon>Hyphomicrobiales</taxon>
        <taxon>Terrihabitans</taxon>
    </lineage>
</organism>
<dbReference type="EMBL" id="AP023361">
    <property type="protein sequence ID" value="BCJ89387.1"/>
    <property type="molecule type" value="Genomic_DNA"/>
</dbReference>
<dbReference type="GO" id="GO:0016646">
    <property type="term" value="F:oxidoreductase activity, acting on the CH-NH group of donors, NAD or NADP as acceptor"/>
    <property type="evidence" value="ECO:0007669"/>
    <property type="project" value="UniProtKB-ARBA"/>
</dbReference>
<gene>
    <name evidence="6" type="ORF">IZ6_01220</name>
</gene>
<dbReference type="KEGG" id="tso:IZ6_01220"/>
<evidence type="ECO:0000259" key="5">
    <source>
        <dbReference type="SMART" id="SM00903"/>
    </source>
</evidence>
<accession>A0A6S6QN92</accession>
<dbReference type="PANTHER" id="PTHR43567:SF1">
    <property type="entry name" value="FLAVOREDOXIN"/>
    <property type="match status" value="1"/>
</dbReference>
<evidence type="ECO:0000256" key="3">
    <source>
        <dbReference type="ARBA" id="ARBA00038054"/>
    </source>
</evidence>
<dbReference type="PANTHER" id="PTHR43567">
    <property type="entry name" value="FLAVOREDOXIN-RELATED-RELATED"/>
    <property type="match status" value="1"/>
</dbReference>
<proteinExistence type="inferred from homology"/>
<dbReference type="RefSeq" id="WP_222876103.1">
    <property type="nucleotide sequence ID" value="NZ_AP023361.1"/>
</dbReference>
<reference evidence="6 7" key="1">
    <citation type="submission" date="2020-08" db="EMBL/GenBank/DDBJ databases">
        <title>Genome sequence of Rhizobiales bacterium strain IZ6.</title>
        <authorList>
            <person name="Nakai R."/>
            <person name="Naganuma T."/>
        </authorList>
    </citation>
    <scope>NUCLEOTIDE SEQUENCE [LARGE SCALE GENOMIC DNA]</scope>
    <source>
        <strain evidence="6 7">IZ6</strain>
    </source>
</reference>